<dbReference type="OrthoDB" id="9792269at2"/>
<dbReference type="AlphaFoldDB" id="A0A0D8JDI7"/>
<dbReference type="Pfam" id="PF00534">
    <property type="entry name" value="Glycos_transf_1"/>
    <property type="match status" value="1"/>
</dbReference>
<protein>
    <recommendedName>
        <fullName evidence="1">Glycosyl transferase family 1 domain-containing protein</fullName>
    </recommendedName>
</protein>
<evidence type="ECO:0000259" key="1">
    <source>
        <dbReference type="Pfam" id="PF00534"/>
    </source>
</evidence>
<sequence>MKTVYSLIYKLHEVSGVQKVLVDIHNGIKEHFTARIAGFLPYKVFSKYIPLPEHEYKHIKSILELKNSVVLTHERMTSSKCVLLNKFFNLNIKQIHIQHSTYESLRLISFYPQHVVSISDKITQNLVNYFKFPRKNIFKIHNGIVDEWTNKNIERKKDGLIHIAYIARVDSLKNQVKIVERFKRKISKTVHIDFIGNGPLFEDLKQITKDSTQFNALGFHDDVLSMLKNYDYVMLFSEKEGLPITLIEGTMCYKPLIVNDVGGCLEIGIPKINAFCAKSWENLIDILNSLENVSEQEYDRMAKSSREIFENNFTYNKMISKYLELINNVTEYN</sequence>
<organism evidence="2 3">
    <name type="scientific">Draconibacterium sediminis</name>
    <dbReference type="NCBI Taxonomy" id="1544798"/>
    <lineage>
        <taxon>Bacteria</taxon>
        <taxon>Pseudomonadati</taxon>
        <taxon>Bacteroidota</taxon>
        <taxon>Bacteroidia</taxon>
        <taxon>Marinilabiliales</taxon>
        <taxon>Prolixibacteraceae</taxon>
        <taxon>Draconibacterium</taxon>
    </lineage>
</organism>
<dbReference type="STRING" id="1544798.LH29_12510"/>
<dbReference type="PANTHER" id="PTHR12526">
    <property type="entry name" value="GLYCOSYLTRANSFERASE"/>
    <property type="match status" value="1"/>
</dbReference>
<feature type="domain" description="Glycosyl transferase family 1" evidence="1">
    <location>
        <begin position="147"/>
        <end position="306"/>
    </location>
</feature>
<evidence type="ECO:0000313" key="3">
    <source>
        <dbReference type="Proteomes" id="UP000032544"/>
    </source>
</evidence>
<proteinExistence type="predicted"/>
<dbReference type="EMBL" id="JRHC01000002">
    <property type="protein sequence ID" value="KJF43883.1"/>
    <property type="molecule type" value="Genomic_DNA"/>
</dbReference>
<dbReference type="PANTHER" id="PTHR12526:SF630">
    <property type="entry name" value="GLYCOSYLTRANSFERASE"/>
    <property type="match status" value="1"/>
</dbReference>
<gene>
    <name evidence="2" type="ORF">LH29_12510</name>
</gene>
<comment type="caution">
    <text evidence="2">The sequence shown here is derived from an EMBL/GenBank/DDBJ whole genome shotgun (WGS) entry which is preliminary data.</text>
</comment>
<dbReference type="RefSeq" id="WP_045029963.1">
    <property type="nucleotide sequence ID" value="NZ_JRHC01000002.1"/>
</dbReference>
<accession>A0A0D8JDI7</accession>
<evidence type="ECO:0000313" key="2">
    <source>
        <dbReference type="EMBL" id="KJF43883.1"/>
    </source>
</evidence>
<dbReference type="InterPro" id="IPR001296">
    <property type="entry name" value="Glyco_trans_1"/>
</dbReference>
<dbReference type="SUPFAM" id="SSF53756">
    <property type="entry name" value="UDP-Glycosyltransferase/glycogen phosphorylase"/>
    <property type="match status" value="1"/>
</dbReference>
<reference evidence="2 3" key="1">
    <citation type="submission" date="2014-09" db="EMBL/GenBank/DDBJ databases">
        <title>Draft Genome Sequence of Draconibacterium sp. JN14CK-3.</title>
        <authorList>
            <person name="Dong C."/>
            <person name="Lai Q."/>
            <person name="Shao Z."/>
        </authorList>
    </citation>
    <scope>NUCLEOTIDE SEQUENCE [LARGE SCALE GENOMIC DNA]</scope>
    <source>
        <strain evidence="2 3">JN14CK-3</strain>
    </source>
</reference>
<keyword evidence="3" id="KW-1185">Reference proteome</keyword>
<dbReference type="Proteomes" id="UP000032544">
    <property type="component" value="Unassembled WGS sequence"/>
</dbReference>
<dbReference type="GO" id="GO:0016757">
    <property type="term" value="F:glycosyltransferase activity"/>
    <property type="evidence" value="ECO:0007669"/>
    <property type="project" value="InterPro"/>
</dbReference>
<name>A0A0D8JDI7_9BACT</name>
<dbReference type="Gene3D" id="3.40.50.2000">
    <property type="entry name" value="Glycogen Phosphorylase B"/>
    <property type="match status" value="2"/>
</dbReference>